<proteinExistence type="predicted"/>
<evidence type="ECO:0000256" key="1">
    <source>
        <dbReference type="SAM" id="MobiDB-lite"/>
    </source>
</evidence>
<organism evidence="3 4">
    <name type="scientific">Trichostrongylus colubriformis</name>
    <name type="common">Black scour worm</name>
    <dbReference type="NCBI Taxonomy" id="6319"/>
    <lineage>
        <taxon>Eukaryota</taxon>
        <taxon>Metazoa</taxon>
        <taxon>Ecdysozoa</taxon>
        <taxon>Nematoda</taxon>
        <taxon>Chromadorea</taxon>
        <taxon>Rhabditida</taxon>
        <taxon>Rhabditina</taxon>
        <taxon>Rhabditomorpha</taxon>
        <taxon>Strongyloidea</taxon>
        <taxon>Trichostrongylidae</taxon>
        <taxon>Trichostrongylus</taxon>
    </lineage>
</organism>
<feature type="compositionally biased region" description="Low complexity" evidence="1">
    <location>
        <begin position="1"/>
        <end position="10"/>
    </location>
</feature>
<feature type="compositionally biased region" description="Basic residues" evidence="1">
    <location>
        <begin position="11"/>
        <end position="20"/>
    </location>
</feature>
<feature type="non-terminal residue" evidence="3">
    <location>
        <position position="111"/>
    </location>
</feature>
<feature type="region of interest" description="Disordered" evidence="1">
    <location>
        <begin position="1"/>
        <end position="23"/>
    </location>
</feature>
<keyword evidence="4" id="KW-1185">Reference proteome</keyword>
<comment type="caution">
    <text evidence="3">The sequence shown here is derived from an EMBL/GenBank/DDBJ whole genome shotgun (WGS) entry which is preliminary data.</text>
</comment>
<sequence length="111" mass="12923">TDYRSRTSTSKTKKSSKKRKESSIDVQTVLWFLILFEVIILLALVCAFYALATRRIMIMPRQWNLQKIPGIGSFQEMAVSSSSEHCSEIARAFHKISKFHRTLKTMHCKWL</sequence>
<feature type="transmembrane region" description="Helical" evidence="2">
    <location>
        <begin position="29"/>
        <end position="52"/>
    </location>
</feature>
<evidence type="ECO:0000313" key="4">
    <source>
        <dbReference type="Proteomes" id="UP001331761"/>
    </source>
</evidence>
<feature type="non-terminal residue" evidence="3">
    <location>
        <position position="1"/>
    </location>
</feature>
<evidence type="ECO:0000313" key="3">
    <source>
        <dbReference type="EMBL" id="KAK5975370.1"/>
    </source>
</evidence>
<keyword evidence="2" id="KW-0472">Membrane</keyword>
<dbReference type="AlphaFoldDB" id="A0AAN8FS09"/>
<dbReference type="EMBL" id="WIXE01013126">
    <property type="protein sequence ID" value="KAK5975370.1"/>
    <property type="molecule type" value="Genomic_DNA"/>
</dbReference>
<dbReference type="Proteomes" id="UP001331761">
    <property type="component" value="Unassembled WGS sequence"/>
</dbReference>
<keyword evidence="2" id="KW-0812">Transmembrane</keyword>
<protein>
    <submittedName>
        <fullName evidence="3">Uncharacterized protein</fullName>
    </submittedName>
</protein>
<name>A0AAN8FS09_TRICO</name>
<keyword evidence="2" id="KW-1133">Transmembrane helix</keyword>
<accession>A0AAN8FS09</accession>
<gene>
    <name evidence="3" type="ORF">GCK32_005234</name>
</gene>
<evidence type="ECO:0000256" key="2">
    <source>
        <dbReference type="SAM" id="Phobius"/>
    </source>
</evidence>
<reference evidence="3 4" key="1">
    <citation type="submission" date="2019-10" db="EMBL/GenBank/DDBJ databases">
        <title>Assembly and Annotation for the nematode Trichostrongylus colubriformis.</title>
        <authorList>
            <person name="Martin J."/>
        </authorList>
    </citation>
    <scope>NUCLEOTIDE SEQUENCE [LARGE SCALE GENOMIC DNA]</scope>
    <source>
        <strain evidence="3">G859</strain>
        <tissue evidence="3">Whole worm</tissue>
    </source>
</reference>